<keyword evidence="4" id="KW-0175">Coiled coil</keyword>
<dbReference type="Proteomes" id="UP000018538">
    <property type="component" value="Unassembled WGS sequence"/>
</dbReference>
<evidence type="ECO:0000256" key="4">
    <source>
        <dbReference type="SAM" id="Coils"/>
    </source>
</evidence>
<dbReference type="Pfam" id="PF01128">
    <property type="entry name" value="IspD"/>
    <property type="match status" value="1"/>
</dbReference>
<dbReference type="SUPFAM" id="SSF53448">
    <property type="entry name" value="Nucleotide-diphospho-sugar transferases"/>
    <property type="match status" value="2"/>
</dbReference>
<protein>
    <recommendedName>
        <fullName evidence="9">2-C-methyl-D-erythritol 4-phosphate cytidylyltransferase</fullName>
    </recommendedName>
</protein>
<feature type="compositionally biased region" description="Gly residues" evidence="5">
    <location>
        <begin position="456"/>
        <end position="487"/>
    </location>
</feature>
<dbReference type="GO" id="GO:0050518">
    <property type="term" value="F:2-C-methyl-D-erythritol 4-phosphate cytidylyltransferase activity"/>
    <property type="evidence" value="ECO:0007669"/>
    <property type="project" value="TreeGrafter"/>
</dbReference>
<evidence type="ECO:0000256" key="5">
    <source>
        <dbReference type="SAM" id="MobiDB-lite"/>
    </source>
</evidence>
<evidence type="ECO:0000313" key="8">
    <source>
        <dbReference type="Proteomes" id="UP000018538"/>
    </source>
</evidence>
<keyword evidence="3" id="KW-0548">Nucleotidyltransferase</keyword>
<evidence type="ECO:0008006" key="9">
    <source>
        <dbReference type="Google" id="ProtNLM"/>
    </source>
</evidence>
<dbReference type="PROSITE" id="PS01295">
    <property type="entry name" value="ISPD"/>
    <property type="match status" value="1"/>
</dbReference>
<dbReference type="InterPro" id="IPR029044">
    <property type="entry name" value="Nucleotide-diphossugar_trans"/>
</dbReference>
<comment type="similarity">
    <text evidence="1">Belongs to the IspD/TarI cytidylyltransferase family. IspD subfamily.</text>
</comment>
<dbReference type="OrthoDB" id="414267at2759"/>
<dbReference type="PANTHER" id="PTHR32125:SF4">
    <property type="entry name" value="2-C-METHYL-D-ERYTHRITOL 4-PHOSPHATE CYTIDYLYLTRANSFERASE, CHLOROPLASTIC"/>
    <property type="match status" value="1"/>
</dbReference>
<keyword evidence="6" id="KW-0472">Membrane</keyword>
<feature type="region of interest" description="Disordered" evidence="5">
    <location>
        <begin position="447"/>
        <end position="495"/>
    </location>
</feature>
<dbReference type="GO" id="GO:0008299">
    <property type="term" value="P:isoprenoid biosynthetic process"/>
    <property type="evidence" value="ECO:0007669"/>
    <property type="project" value="InterPro"/>
</dbReference>
<evidence type="ECO:0000256" key="1">
    <source>
        <dbReference type="ARBA" id="ARBA00009789"/>
    </source>
</evidence>
<dbReference type="PANTHER" id="PTHR32125">
    <property type="entry name" value="2-C-METHYL-D-ERYTHRITOL 4-PHOSPHATE CYTIDYLYLTRANSFERASE, CHLOROPLASTIC"/>
    <property type="match status" value="1"/>
</dbReference>
<keyword evidence="2" id="KW-0808">Transferase</keyword>
<dbReference type="Gene3D" id="3.90.550.10">
    <property type="entry name" value="Spore Coat Polysaccharide Biosynthesis Protein SpsA, Chain A"/>
    <property type="match status" value="2"/>
</dbReference>
<sequence>MNIIWGVLSYIFFNYYIFKGCYYFVYSLKIYNFQKDKIIKQKGINLDDRPLYRNGKFVCTQNNIKDNKLCKKKEEKKKKKFQFIYTNFKSNKKDENISQKNIIFPLLNYFIKSTNDTNKRCCIKSIYNDEKNEEYINVNNLDKIKKYEKNINKKNIHSIFLCGGIGKRTKLASRKQFLHLDNIPLFIYSFNLFIKCNYIKSISLVCDSTFFPHVIKSINKYNSLLLKKKIKNNFLKTINDHILEKENNLTEINTEHGQDPNISLNLDKIKAEQNEVQAEQNQVQAEPNQVQAEQNEVQTEQNEVLTEQNEVLTEQNEVQTEHNEAHILNYIKENKYIIYDNEKNKCIFDMEEILNNLKEKNVNKKKYKIKPKDIDTNRYKLITIVDSGNERIDSFLNALKFLNIYENNQEYIYNVLENYWKNNPHLNSKFNIEFGYNCSLKGDKLKKKKKKNDQDGNGGDANGGDANGGDANGGDANGGDANGGDANGGDANYKNVEDESLGKKKKKKKYITDILIHDGARPFLSEFDFFNLVYQSSLGKNVILGTKATDTIKLLKNNKKEKDEYTSIKKNIDRKIIFQAQTPQIFESKTLLNILQYFISPSNYITTNSNKSVNKNKQLKNTSQFTDTSSIVQYFTKNKITTLQATFPNFKITNPTDVFQSVFFMKYIYNNNASNDIYRSLFKDEYINSDSSYILTNQFNNFFFYNSLNKKQKILYQRFYYRHLSNDALRQI</sequence>
<name>V7PPK8_PLAYE</name>
<reference evidence="7 8" key="1">
    <citation type="submission" date="2013-11" db="EMBL/GenBank/DDBJ databases">
        <title>The Genome Sequence of Plasmodium yoelii 17X.</title>
        <authorList>
            <consortium name="The Broad Institute Genomics Platform"/>
            <consortium name="The Broad Institute Genome Sequencing Center for Infectious Disease"/>
            <person name="Neafsey D."/>
            <person name="Adams J."/>
            <person name="Walker B."/>
            <person name="Young S.K."/>
            <person name="Zeng Q."/>
            <person name="Gargeya S."/>
            <person name="Fitzgerald M."/>
            <person name="Haas B."/>
            <person name="Abouelleil A."/>
            <person name="Alvarado L."/>
            <person name="Chapman S.B."/>
            <person name="Gainer-Dewar J."/>
            <person name="Goldberg J."/>
            <person name="Griggs A."/>
            <person name="Gujja S."/>
            <person name="Hansen M."/>
            <person name="Howarth C."/>
            <person name="Imamovic A."/>
            <person name="Ireland A."/>
            <person name="Larimer J."/>
            <person name="McCowan C."/>
            <person name="Murphy C."/>
            <person name="Pearson M."/>
            <person name="Poon T.W."/>
            <person name="Priest M."/>
            <person name="Roberts A."/>
            <person name="Saif S."/>
            <person name="Shea T."/>
            <person name="Sykes S."/>
            <person name="Wortman J."/>
            <person name="Nusbaum C."/>
            <person name="Birren B."/>
        </authorList>
    </citation>
    <scope>NUCLEOTIDE SEQUENCE [LARGE SCALE GENOMIC DNA]</scope>
    <source>
        <strain evidence="7 8">17X</strain>
    </source>
</reference>
<gene>
    <name evidence="7" type="ORF">YYC_02289</name>
</gene>
<organism evidence="7 8">
    <name type="scientific">Plasmodium yoelii 17X</name>
    <dbReference type="NCBI Taxonomy" id="1323249"/>
    <lineage>
        <taxon>Eukaryota</taxon>
        <taxon>Sar</taxon>
        <taxon>Alveolata</taxon>
        <taxon>Apicomplexa</taxon>
        <taxon>Aconoidasida</taxon>
        <taxon>Haemosporida</taxon>
        <taxon>Plasmodiidae</taxon>
        <taxon>Plasmodium</taxon>
        <taxon>Plasmodium (Vinckeia)</taxon>
    </lineage>
</organism>
<evidence type="ECO:0000256" key="2">
    <source>
        <dbReference type="ARBA" id="ARBA00022679"/>
    </source>
</evidence>
<keyword evidence="8" id="KW-1185">Reference proteome</keyword>
<keyword evidence="6" id="KW-1133">Transmembrane helix</keyword>
<feature type="coiled-coil region" evidence="4">
    <location>
        <begin position="266"/>
        <end position="315"/>
    </location>
</feature>
<evidence type="ECO:0000256" key="3">
    <source>
        <dbReference type="ARBA" id="ARBA00022695"/>
    </source>
</evidence>
<dbReference type="InterPro" id="IPR050088">
    <property type="entry name" value="IspD/TarI_cytidylyltransf_bact"/>
</dbReference>
<dbReference type="EMBL" id="KI635759">
    <property type="protein sequence ID" value="ETB60667.1"/>
    <property type="molecule type" value="Genomic_DNA"/>
</dbReference>
<feature type="transmembrane region" description="Helical" evidence="6">
    <location>
        <begin position="6"/>
        <end position="25"/>
    </location>
</feature>
<evidence type="ECO:0000256" key="6">
    <source>
        <dbReference type="SAM" id="Phobius"/>
    </source>
</evidence>
<keyword evidence="6" id="KW-0812">Transmembrane</keyword>
<accession>V7PPK8</accession>
<dbReference type="AlphaFoldDB" id="V7PPK8"/>
<proteinExistence type="inferred from homology"/>
<evidence type="ECO:0000313" key="7">
    <source>
        <dbReference type="EMBL" id="ETB60667.1"/>
    </source>
</evidence>
<dbReference type="InterPro" id="IPR018294">
    <property type="entry name" value="ISPD_synthase_CS"/>
</dbReference>
<dbReference type="InterPro" id="IPR034683">
    <property type="entry name" value="IspD/TarI"/>
</dbReference>